<sequence length="297" mass="33445">MRVTDKLQIIFHTGAHCTDEDRLLKCLLRNKEDLAAQKISVPGPGKYRTLLKETIKAMETSAAAPGARDVLVDAILDDEIAERMILSNEHFFGSQRMALGDGMFYPDAPERIASLKHLFEQDNVEIFMAIRNPATFLPAVLQKAPAQRVTEILGQCDPRNLRWSDLFARITAAAPNVRLTVWCNEDLPLIWGELVRTMAGLDMGAKIAGNFDMLAEIMDKEGMQRFRVYLHQNPEMTIEQRRRVIMAFLDKYAMDEELIEEIDLPGWSEALVDAVTAAYEADIDVIANLPGVRFLAP</sequence>
<organism evidence="1 2">
    <name type="scientific">Pseudodonghicola xiamenensis</name>
    <dbReference type="NCBI Taxonomy" id="337702"/>
    <lineage>
        <taxon>Bacteria</taxon>
        <taxon>Pseudomonadati</taxon>
        <taxon>Pseudomonadota</taxon>
        <taxon>Alphaproteobacteria</taxon>
        <taxon>Rhodobacterales</taxon>
        <taxon>Paracoccaceae</taxon>
        <taxon>Pseudodonghicola</taxon>
    </lineage>
</organism>
<accession>A0A8J3HC86</accession>
<gene>
    <name evidence="1" type="ORF">GCM10010961_39780</name>
</gene>
<reference evidence="1" key="2">
    <citation type="submission" date="2020-09" db="EMBL/GenBank/DDBJ databases">
        <authorList>
            <person name="Sun Q."/>
            <person name="Zhou Y."/>
        </authorList>
    </citation>
    <scope>NUCLEOTIDE SEQUENCE</scope>
    <source>
        <strain evidence="1">CGMCC 1.7081</strain>
    </source>
</reference>
<name>A0A8J3HC86_9RHOB</name>
<dbReference type="Proteomes" id="UP000611500">
    <property type="component" value="Unassembled WGS sequence"/>
</dbReference>
<comment type="caution">
    <text evidence="1">The sequence shown here is derived from an EMBL/GenBank/DDBJ whole genome shotgun (WGS) entry which is preliminary data.</text>
</comment>
<proteinExistence type="predicted"/>
<protein>
    <submittedName>
        <fullName evidence="1">Uncharacterized protein</fullName>
    </submittedName>
</protein>
<keyword evidence="2" id="KW-1185">Reference proteome</keyword>
<evidence type="ECO:0000313" key="1">
    <source>
        <dbReference type="EMBL" id="GHH02096.1"/>
    </source>
</evidence>
<evidence type="ECO:0000313" key="2">
    <source>
        <dbReference type="Proteomes" id="UP000611500"/>
    </source>
</evidence>
<reference evidence="1" key="1">
    <citation type="journal article" date="2014" name="Int. J. Syst. Evol. Microbiol.">
        <title>Complete genome sequence of Corynebacterium casei LMG S-19264T (=DSM 44701T), isolated from a smear-ripened cheese.</title>
        <authorList>
            <consortium name="US DOE Joint Genome Institute (JGI-PGF)"/>
            <person name="Walter F."/>
            <person name="Albersmeier A."/>
            <person name="Kalinowski J."/>
            <person name="Ruckert C."/>
        </authorList>
    </citation>
    <scope>NUCLEOTIDE SEQUENCE</scope>
    <source>
        <strain evidence="1">CGMCC 1.7081</strain>
    </source>
</reference>
<dbReference type="EMBL" id="BNAP01000031">
    <property type="protein sequence ID" value="GHH02096.1"/>
    <property type="molecule type" value="Genomic_DNA"/>
</dbReference>
<dbReference type="AlphaFoldDB" id="A0A8J3HC86"/>